<dbReference type="RefSeq" id="WP_319970385.1">
    <property type="nucleotide sequence ID" value="NZ_JAXAVW010000034.1"/>
</dbReference>
<dbReference type="CDD" id="cd00161">
    <property type="entry name" value="beta-trefoil_Ricin-like"/>
    <property type="match status" value="1"/>
</dbReference>
<evidence type="ECO:0000256" key="1">
    <source>
        <dbReference type="SAM" id="SignalP"/>
    </source>
</evidence>
<comment type="caution">
    <text evidence="2">The sequence shown here is derived from an EMBL/GenBank/DDBJ whole genome shotgun (WGS) entry which is preliminary data.</text>
</comment>
<reference evidence="2 3" key="1">
    <citation type="submission" date="2023-11" db="EMBL/GenBank/DDBJ databases">
        <title>Lentzea sokolovensis, sp. nov., Lentzea kristufkii, sp. nov., and Lentzea miocenensis, sp. nov., rare actinobacteria from Sokolov Coal Basin, Miocene lacustrine sediment, Czech Republic.</title>
        <authorList>
            <person name="Lara A."/>
            <person name="Kotroba L."/>
            <person name="Nouioui I."/>
            <person name="Neumann-Schaal M."/>
            <person name="Mast Y."/>
            <person name="Chronakova A."/>
        </authorList>
    </citation>
    <scope>NUCLEOTIDE SEQUENCE [LARGE SCALE GENOMIC DNA]</scope>
    <source>
        <strain evidence="2 3">BCCO 10_0856</strain>
    </source>
</reference>
<dbReference type="Gene3D" id="2.80.10.50">
    <property type="match status" value="1"/>
</dbReference>
<dbReference type="InterPro" id="IPR035992">
    <property type="entry name" value="Ricin_B-like_lectins"/>
</dbReference>
<evidence type="ECO:0000313" key="2">
    <source>
        <dbReference type="EMBL" id="MDX8035359.1"/>
    </source>
</evidence>
<accession>A0ABU4TB22</accession>
<dbReference type="Proteomes" id="UP001285521">
    <property type="component" value="Unassembled WGS sequence"/>
</dbReference>
<feature type="chain" id="PRO_5047061965" evidence="1">
    <location>
        <begin position="32"/>
        <end position="1163"/>
    </location>
</feature>
<organism evidence="2 3">
    <name type="scientific">Lentzea miocenica</name>
    <dbReference type="NCBI Taxonomy" id="3095431"/>
    <lineage>
        <taxon>Bacteria</taxon>
        <taxon>Bacillati</taxon>
        <taxon>Actinomycetota</taxon>
        <taxon>Actinomycetes</taxon>
        <taxon>Pseudonocardiales</taxon>
        <taxon>Pseudonocardiaceae</taxon>
        <taxon>Lentzea</taxon>
    </lineage>
</organism>
<gene>
    <name evidence="2" type="ORF">SK803_34555</name>
</gene>
<keyword evidence="3" id="KW-1185">Reference proteome</keyword>
<sequence>MAATRRRRALWRGVALGTAALMLTGATTAVAEPEANKAADKAKPADPPVVAAEKRQEVIGKDWQGSADRMWTTIGDQTGFHVMVATARTGYAWKTVATLNHPAVEADLWIGNACVTGSGDRAVVAYAPRTYTNKEALMARGAFTATVDLNSGEVKKLPIRATLAYFSPGCGLDETAVLTQDATEDKGKTGLVKIDAASGALSKRIEVQGQVTSAVPTRSGIVAAAGAMVQRIADDGTRTKLTKTKGGAFELRPDAENGVVYLEGDDRTNRVRRIAADATKEAEAATLASGKAGRLAISRVHGGKVVITGSPDKVEKLPAVVSKMDLPADAQLSVRGDAAVTEVGRADGKTPGVFSLTPGKPEKVHIRAKSTKTGKDVGFTVDPAANTAAPAKEQAKAATEPSLGAQALGQDMSEAAATCAIKRNDLGKQVYQPKPKQVEWAANWAVYGQLKDNAQRANNWHNNGQGFGYTPQTMFPPIPLKNTNNGTVPVQVLLGILGQESNLWQASKLVLPGEYANPLIGNYYGNDIYNGTEADDWDIDFSKADCGYGVSQTTDGMRLAGRERPGETALPYGQQVAVATDYAANVASGLRILQQKWNQLQDAGVTINNNDPSKLENWFGAVWAYNSGFHQPGEAGAGFAWGLGWGNNPANRRYAVDRHEFGKYPRDFATPQKWPYPEKVMGFAANPPSGFEDANKEVPFFNNAWWNTDEYKARVKPWIETFCTVDNNCFPGEENLPNAPEVVGEPAGPCAHLNSAGQYDLKCWWHKPATWKFKCDLECGNESLRYYPDYRDEPADGISSEPTCEGAALPGDAMVVDDVPREIGPAFNSPPTYRSCRRLNFADGTFTIEFGKDAQGREPSRIDLHQATSGYGGHFWFTHAYGDNDEGRKLQMKATWTLGRTLSTPVEVWVHQPKRTWQNSSPPVYTVYTADGPQQVASRPPVAWTPWVSLGTFKFATNPKVSLSSMNSAGNGKEIAFDAVAFVPGEIWPEDRIAKVVNQYTGKCLTVGEPDSKGRIPAVQKSCDGEFRENWVFHLVRVWQEKINAGTVTNYDYKLKNRLTGQCLQPDGFARTEEIVILKECKEDYVLVQSWTTWFGFKSDQKPADPHMLNSTLSPKYALSIFMCSMSDGSHAETNYTWEGTGRQRYCPGTDNSWSWSIAQVGG</sequence>
<name>A0ABU4TB22_9PSEU</name>
<protein>
    <submittedName>
        <fullName evidence="2">Uncharacterized protein</fullName>
    </submittedName>
</protein>
<dbReference type="EMBL" id="JAXAVW010000034">
    <property type="protein sequence ID" value="MDX8035359.1"/>
    <property type="molecule type" value="Genomic_DNA"/>
</dbReference>
<dbReference type="PROSITE" id="PS50231">
    <property type="entry name" value="RICIN_B_LECTIN"/>
    <property type="match status" value="1"/>
</dbReference>
<evidence type="ECO:0000313" key="3">
    <source>
        <dbReference type="Proteomes" id="UP001285521"/>
    </source>
</evidence>
<proteinExistence type="predicted"/>
<dbReference type="SUPFAM" id="SSF50370">
    <property type="entry name" value="Ricin B-like lectins"/>
    <property type="match status" value="1"/>
</dbReference>
<reference evidence="2 3" key="2">
    <citation type="submission" date="2023-11" db="EMBL/GenBank/DDBJ databases">
        <authorList>
            <person name="Lara A.C."/>
            <person name="Chronakova A."/>
        </authorList>
    </citation>
    <scope>NUCLEOTIDE SEQUENCE [LARGE SCALE GENOMIC DNA]</scope>
    <source>
        <strain evidence="2 3">BCCO 10_0856</strain>
    </source>
</reference>
<keyword evidence="1" id="KW-0732">Signal</keyword>
<feature type="signal peptide" evidence="1">
    <location>
        <begin position="1"/>
        <end position="31"/>
    </location>
</feature>